<dbReference type="SMART" id="SM00481">
    <property type="entry name" value="POLIIIAc"/>
    <property type="match status" value="1"/>
</dbReference>
<dbReference type="PANTHER" id="PTHR42924">
    <property type="entry name" value="EXONUCLEASE"/>
    <property type="match status" value="1"/>
</dbReference>
<gene>
    <name evidence="2" type="ORF">ABR61_03890</name>
</gene>
<dbReference type="Gene3D" id="3.20.20.140">
    <property type="entry name" value="Metal-dependent hydrolases"/>
    <property type="match status" value="1"/>
</dbReference>
<dbReference type="PANTHER" id="PTHR42924:SF3">
    <property type="entry name" value="POLYMERASE_HISTIDINOL PHOSPHATASE N-TERMINAL DOMAIN-CONTAINING PROTEIN"/>
    <property type="match status" value="1"/>
</dbReference>
<accession>A0A0R2Q552</accession>
<comment type="caution">
    <text evidence="2">The sequence shown here is derived from an EMBL/GenBank/DDBJ whole genome shotgun (WGS) entry which is preliminary data.</text>
</comment>
<evidence type="ECO:0000313" key="3">
    <source>
        <dbReference type="Proteomes" id="UP000054212"/>
    </source>
</evidence>
<dbReference type="InterPro" id="IPR016195">
    <property type="entry name" value="Pol/histidinol_Pase-like"/>
</dbReference>
<evidence type="ECO:0000259" key="1">
    <source>
        <dbReference type="SMART" id="SM00481"/>
    </source>
</evidence>
<evidence type="ECO:0000313" key="2">
    <source>
        <dbReference type="EMBL" id="KRO45222.1"/>
    </source>
</evidence>
<proteinExistence type="predicted"/>
<dbReference type="GO" id="GO:0004534">
    <property type="term" value="F:5'-3' RNA exonuclease activity"/>
    <property type="evidence" value="ECO:0007669"/>
    <property type="project" value="TreeGrafter"/>
</dbReference>
<dbReference type="InterPro" id="IPR052018">
    <property type="entry name" value="PHP_domain"/>
</dbReference>
<sequence>MLIDLHTHTNASDGTDTPSGLIDKAIAAGIGVLALTDHDTTRGWTEASSALLNHPSKSQMQLVLGSEISCQDEEGLSIHMLGLLFDSSHQALIDELDKTREHRLFRMEKIITRLNEAGIEISLDEVYAMRTGDATLGRPHLADALVAKGHVASRQEAFETFLHNKSKYYVNHYSPTPEAAIKLIKQAGGVAVIAHPFASKRGKTLKIEAFDNLIAAGLDGIEVDHPDHSDSEKAELVSLAIARNLVITGSSDYHGDGKLNRLAQFTTNPEQWAHLESKANERRVVKR</sequence>
<dbReference type="CDD" id="cd07438">
    <property type="entry name" value="PHP_HisPPase_AMP"/>
    <property type="match status" value="1"/>
</dbReference>
<reference evidence="2 3" key="1">
    <citation type="submission" date="2015-10" db="EMBL/GenBank/DDBJ databases">
        <title>Metagenome-Assembled Genomes uncover a global brackish microbiome.</title>
        <authorList>
            <person name="Hugerth L.W."/>
            <person name="Larsson J."/>
            <person name="Alneberg J."/>
            <person name="Lindh M.V."/>
            <person name="Legrand C."/>
            <person name="Pinhassi J."/>
            <person name="Andersson A.F."/>
        </authorList>
    </citation>
    <scope>NUCLEOTIDE SEQUENCE [LARGE SCALE GENOMIC DNA]</scope>
    <source>
        <strain evidence="2">BACL2 MAG-120813-bin23</strain>
    </source>
</reference>
<dbReference type="InterPro" id="IPR003141">
    <property type="entry name" value="Pol/His_phosphatase_N"/>
</dbReference>
<dbReference type="Proteomes" id="UP000054212">
    <property type="component" value="Unassembled WGS sequence"/>
</dbReference>
<name>A0A0R2Q552_9ACTN</name>
<feature type="domain" description="Polymerase/histidinol phosphatase N-terminal" evidence="1">
    <location>
        <begin position="3"/>
        <end position="72"/>
    </location>
</feature>
<dbReference type="SUPFAM" id="SSF89550">
    <property type="entry name" value="PHP domain-like"/>
    <property type="match status" value="1"/>
</dbReference>
<dbReference type="AlphaFoldDB" id="A0A0R2Q552"/>
<organism evidence="2 3">
    <name type="scientific">Actinobacteria bacterium BACL2 MAG-120813-bin23</name>
    <dbReference type="NCBI Taxonomy" id="1655569"/>
    <lineage>
        <taxon>Bacteria</taxon>
        <taxon>Bacillati</taxon>
        <taxon>Actinomycetota</taxon>
        <taxon>Actinomycetes</taxon>
        <taxon>Actinomycetes incertae sedis</taxon>
        <taxon>ac1 cluster</taxon>
    </lineage>
</organism>
<dbReference type="GO" id="GO:0035312">
    <property type="term" value="F:5'-3' DNA exonuclease activity"/>
    <property type="evidence" value="ECO:0007669"/>
    <property type="project" value="TreeGrafter"/>
</dbReference>
<dbReference type="EMBL" id="LIAT01000027">
    <property type="protein sequence ID" value="KRO45222.1"/>
    <property type="molecule type" value="Genomic_DNA"/>
</dbReference>
<dbReference type="Pfam" id="PF02811">
    <property type="entry name" value="PHP"/>
    <property type="match status" value="1"/>
</dbReference>
<dbReference type="InterPro" id="IPR004013">
    <property type="entry name" value="PHP_dom"/>
</dbReference>
<dbReference type="Gene3D" id="1.10.150.650">
    <property type="match status" value="1"/>
</dbReference>
<protein>
    <submittedName>
        <fullName evidence="2">Metal-dependent phosphoesterase</fullName>
    </submittedName>
</protein>